<dbReference type="GO" id="GO:0051213">
    <property type="term" value="F:dioxygenase activity"/>
    <property type="evidence" value="ECO:0007669"/>
    <property type="project" value="UniProtKB-KW"/>
</dbReference>
<keyword evidence="2" id="KW-1185">Reference proteome</keyword>
<keyword evidence="1" id="KW-0560">Oxidoreductase</keyword>
<dbReference type="SUPFAM" id="SSF51197">
    <property type="entry name" value="Clavaminate synthase-like"/>
    <property type="match status" value="1"/>
</dbReference>
<dbReference type="EMBL" id="JBHRYJ010000001">
    <property type="protein sequence ID" value="MFC3674169.1"/>
    <property type="molecule type" value="Genomic_DNA"/>
</dbReference>
<comment type="caution">
    <text evidence="1">The sequence shown here is derived from an EMBL/GenBank/DDBJ whole genome shotgun (WGS) entry which is preliminary data.</text>
</comment>
<dbReference type="PANTHER" id="PTHR20883:SF46">
    <property type="entry name" value="PHYTANOYL-COA HYDROXYLASE"/>
    <property type="match status" value="1"/>
</dbReference>
<name>A0ABV7V9N9_9PROT</name>
<gene>
    <name evidence="1" type="ORF">ACFOOQ_01360</name>
</gene>
<dbReference type="InterPro" id="IPR008775">
    <property type="entry name" value="Phytyl_CoA_dOase-like"/>
</dbReference>
<dbReference type="PANTHER" id="PTHR20883">
    <property type="entry name" value="PHYTANOYL-COA DIOXYGENASE DOMAIN CONTAINING 1"/>
    <property type="match status" value="1"/>
</dbReference>
<dbReference type="Pfam" id="PF05721">
    <property type="entry name" value="PhyH"/>
    <property type="match status" value="1"/>
</dbReference>
<reference evidence="2" key="1">
    <citation type="journal article" date="2019" name="Int. J. Syst. Evol. Microbiol.">
        <title>The Global Catalogue of Microorganisms (GCM) 10K type strain sequencing project: providing services to taxonomists for standard genome sequencing and annotation.</title>
        <authorList>
            <consortium name="The Broad Institute Genomics Platform"/>
            <consortium name="The Broad Institute Genome Sequencing Center for Infectious Disease"/>
            <person name="Wu L."/>
            <person name="Ma J."/>
        </authorList>
    </citation>
    <scope>NUCLEOTIDE SEQUENCE [LARGE SCALE GENOMIC DNA]</scope>
    <source>
        <strain evidence="2">KCTC 42182</strain>
    </source>
</reference>
<organism evidence="1 2">
    <name type="scientific">Ferrovibrio xuzhouensis</name>
    <dbReference type="NCBI Taxonomy" id="1576914"/>
    <lineage>
        <taxon>Bacteria</taxon>
        <taxon>Pseudomonadati</taxon>
        <taxon>Pseudomonadota</taxon>
        <taxon>Alphaproteobacteria</taxon>
        <taxon>Rhodospirillales</taxon>
        <taxon>Rhodospirillaceae</taxon>
        <taxon>Ferrovibrio</taxon>
    </lineage>
</organism>
<evidence type="ECO:0000313" key="1">
    <source>
        <dbReference type="EMBL" id="MFC3674169.1"/>
    </source>
</evidence>
<evidence type="ECO:0000313" key="2">
    <source>
        <dbReference type="Proteomes" id="UP001595711"/>
    </source>
</evidence>
<protein>
    <submittedName>
        <fullName evidence="1">Phytanoyl-CoA dioxygenase family protein</fullName>
    </submittedName>
</protein>
<dbReference type="Gene3D" id="2.60.120.620">
    <property type="entry name" value="q2cbj1_9rhob like domain"/>
    <property type="match status" value="1"/>
</dbReference>
<proteinExistence type="predicted"/>
<dbReference type="RefSeq" id="WP_379720636.1">
    <property type="nucleotide sequence ID" value="NZ_JBHRYJ010000001.1"/>
</dbReference>
<keyword evidence="1" id="KW-0223">Dioxygenase</keyword>
<sequence length="295" mass="32286">MTGFPDPSHNWQATLPNPAELRTAYARDGYAVVRGLFSAAEIAVLAAAFDRIWAEGLRLGRSFRHGNLLFRLGTDPVLGPILRMVQWPSWRDGLLDAVRLDVRLAALLAPLIGTDLKQIINQMHWKPPGAARVDFAYHQDSRFRRPASAFRDLAGSYVQTGIAIDPHTRDSGAMRILPGSHLRGDLGLGGDGAILDQTMQDQALVAAGLDPAAIVDLVLAPGDIALWSPYLVHGSGANRSPRDRRLYINGYVTAQNCDRGEWAFRAGQAVPLGAEPALVHYEALHERPEPHFLDE</sequence>
<accession>A0ABV7V9N9</accession>
<dbReference type="Proteomes" id="UP001595711">
    <property type="component" value="Unassembled WGS sequence"/>
</dbReference>